<evidence type="ECO:0000313" key="1">
    <source>
        <dbReference type="EMBL" id="JAD32593.1"/>
    </source>
</evidence>
<organism evidence="1">
    <name type="scientific">Arundo donax</name>
    <name type="common">Giant reed</name>
    <name type="synonym">Donax arundinaceus</name>
    <dbReference type="NCBI Taxonomy" id="35708"/>
    <lineage>
        <taxon>Eukaryota</taxon>
        <taxon>Viridiplantae</taxon>
        <taxon>Streptophyta</taxon>
        <taxon>Embryophyta</taxon>
        <taxon>Tracheophyta</taxon>
        <taxon>Spermatophyta</taxon>
        <taxon>Magnoliopsida</taxon>
        <taxon>Liliopsida</taxon>
        <taxon>Poales</taxon>
        <taxon>Poaceae</taxon>
        <taxon>PACMAD clade</taxon>
        <taxon>Arundinoideae</taxon>
        <taxon>Arundineae</taxon>
        <taxon>Arundo</taxon>
    </lineage>
</organism>
<reference evidence="1" key="2">
    <citation type="journal article" date="2015" name="Data Brief">
        <title>Shoot transcriptome of the giant reed, Arundo donax.</title>
        <authorList>
            <person name="Barrero R.A."/>
            <person name="Guerrero F.D."/>
            <person name="Moolhuijzen P."/>
            <person name="Goolsby J.A."/>
            <person name="Tidwell J."/>
            <person name="Bellgard S.E."/>
            <person name="Bellgard M.I."/>
        </authorList>
    </citation>
    <scope>NUCLEOTIDE SEQUENCE</scope>
    <source>
        <tissue evidence="1">Shoot tissue taken approximately 20 cm above the soil surface</tissue>
    </source>
</reference>
<name>A0A0A8Z4L2_ARUDO</name>
<reference evidence="1" key="1">
    <citation type="submission" date="2014-09" db="EMBL/GenBank/DDBJ databases">
        <authorList>
            <person name="Magalhaes I.L.F."/>
            <person name="Oliveira U."/>
            <person name="Santos F.R."/>
            <person name="Vidigal T.H.D.A."/>
            <person name="Brescovit A.D."/>
            <person name="Santos A.J."/>
        </authorList>
    </citation>
    <scope>NUCLEOTIDE SEQUENCE</scope>
    <source>
        <tissue evidence="1">Shoot tissue taken approximately 20 cm above the soil surface</tissue>
    </source>
</reference>
<dbReference type="AlphaFoldDB" id="A0A0A8Z4L2"/>
<accession>A0A0A8Z4L2</accession>
<proteinExistence type="predicted"/>
<dbReference type="EMBL" id="GBRH01265302">
    <property type="protein sequence ID" value="JAD32593.1"/>
    <property type="molecule type" value="Transcribed_RNA"/>
</dbReference>
<protein>
    <submittedName>
        <fullName evidence="1">Uncharacterized protein</fullName>
    </submittedName>
</protein>
<sequence>MQQRFTVDELSLTGTWSQLRSGLQKPQRKGIDSLFMLVSWQLWKARNEHIFRSELTTASRLVEVIKNEAKLWITAGVRFIGSLIPGE</sequence>